<evidence type="ECO:0000313" key="1">
    <source>
        <dbReference type="EnsemblPlants" id="PGSC0003DMT400090070"/>
    </source>
</evidence>
<reference evidence="2" key="1">
    <citation type="journal article" date="2011" name="Nature">
        <title>Genome sequence and analysis of the tuber crop potato.</title>
        <authorList>
            <consortium name="The Potato Genome Sequencing Consortium"/>
        </authorList>
    </citation>
    <scope>NUCLEOTIDE SEQUENCE [LARGE SCALE GENOMIC DNA]</scope>
    <source>
        <strain evidence="2">cv. DM1-3 516 R44</strain>
    </source>
</reference>
<evidence type="ECO:0000313" key="2">
    <source>
        <dbReference type="Proteomes" id="UP000011115"/>
    </source>
</evidence>
<keyword evidence="2" id="KW-1185">Reference proteome</keyword>
<dbReference type="Gramene" id="PGSC0003DMT400090070">
    <property type="protein sequence ID" value="PGSC0003DMT400090070"/>
    <property type="gene ID" value="PGSC0003DMG400039641"/>
</dbReference>
<dbReference type="HOGENOM" id="CLU_1899869_0_0_1"/>
<name>M1DJK2_SOLTU</name>
<dbReference type="EnsemblPlants" id="PGSC0003DMT400090070">
    <property type="protein sequence ID" value="PGSC0003DMT400090070"/>
    <property type="gene ID" value="PGSC0003DMG400039641"/>
</dbReference>
<dbReference type="InParanoid" id="M1DJK2"/>
<dbReference type="PaxDb" id="4113-PGSC0003DMT400090070"/>
<sequence>MRERQLRYSEHYNSTDRIMDLNFYTNFKQRYDSISEEATRVGGKIFTQLMNEFVWNSNIIDYVRGIIPYPGGIDWIGAKRILAVMNMNNTHFVTLKIPFHEGRKNFYDYNMACTDHDAFLTFIQSVFDLLSICL</sequence>
<dbReference type="OMA" id="VYNTERN"/>
<dbReference type="Proteomes" id="UP000011115">
    <property type="component" value="Unassembled WGS sequence"/>
</dbReference>
<organism evidence="1 2">
    <name type="scientific">Solanum tuberosum</name>
    <name type="common">Potato</name>
    <dbReference type="NCBI Taxonomy" id="4113"/>
    <lineage>
        <taxon>Eukaryota</taxon>
        <taxon>Viridiplantae</taxon>
        <taxon>Streptophyta</taxon>
        <taxon>Embryophyta</taxon>
        <taxon>Tracheophyta</taxon>
        <taxon>Spermatophyta</taxon>
        <taxon>Magnoliopsida</taxon>
        <taxon>eudicotyledons</taxon>
        <taxon>Gunneridae</taxon>
        <taxon>Pentapetalae</taxon>
        <taxon>asterids</taxon>
        <taxon>lamiids</taxon>
        <taxon>Solanales</taxon>
        <taxon>Solanaceae</taxon>
        <taxon>Solanoideae</taxon>
        <taxon>Solaneae</taxon>
        <taxon>Solanum</taxon>
    </lineage>
</organism>
<accession>M1DJK2</accession>
<dbReference type="AlphaFoldDB" id="M1DJK2"/>
<protein>
    <submittedName>
        <fullName evidence="1">Uncharacterized protein</fullName>
    </submittedName>
</protein>
<reference evidence="1" key="2">
    <citation type="submission" date="2015-06" db="UniProtKB">
        <authorList>
            <consortium name="EnsemblPlants"/>
        </authorList>
    </citation>
    <scope>IDENTIFICATION</scope>
    <source>
        <strain evidence="1">DM1-3 516 R44</strain>
    </source>
</reference>
<proteinExistence type="predicted"/>